<dbReference type="InterPro" id="IPR011009">
    <property type="entry name" value="Kinase-like_dom_sf"/>
</dbReference>
<keyword evidence="6" id="KW-0067">ATP-binding</keyword>
<dbReference type="Gene3D" id="1.10.510.10">
    <property type="entry name" value="Transferase(Phosphotransferase) domain 1"/>
    <property type="match status" value="1"/>
</dbReference>
<dbReference type="EMBL" id="CACVBM020000732">
    <property type="protein sequence ID" value="CAA7022754.1"/>
    <property type="molecule type" value="Genomic_DNA"/>
</dbReference>
<evidence type="ECO:0000256" key="4">
    <source>
        <dbReference type="ARBA" id="ARBA00022741"/>
    </source>
</evidence>
<protein>
    <recommendedName>
        <fullName evidence="1">[RNA-polymerase]-subunit kinase</fullName>
        <ecNumber evidence="1">2.7.11.23</ecNumber>
    </recommendedName>
</protein>
<keyword evidence="2" id="KW-0723">Serine/threonine-protein kinase</keyword>
<reference evidence="7" key="1">
    <citation type="submission" date="2020-01" db="EMBL/GenBank/DDBJ databases">
        <authorList>
            <person name="Mishra B."/>
        </authorList>
    </citation>
    <scope>NUCLEOTIDE SEQUENCE [LARGE SCALE GENOMIC DNA]</scope>
</reference>
<proteinExistence type="predicted"/>
<evidence type="ECO:0000256" key="2">
    <source>
        <dbReference type="ARBA" id="ARBA00022527"/>
    </source>
</evidence>
<evidence type="ECO:0000256" key="5">
    <source>
        <dbReference type="ARBA" id="ARBA00022777"/>
    </source>
</evidence>
<accession>A0A6D2I326</accession>
<keyword evidence="3" id="KW-0808">Transferase</keyword>
<evidence type="ECO:0000313" key="8">
    <source>
        <dbReference type="Proteomes" id="UP000467841"/>
    </source>
</evidence>
<keyword evidence="8" id="KW-1185">Reference proteome</keyword>
<sequence length="182" mass="21026">MTLNTHFHRAVFMEEQYTESETKKKKAKQKAAAIDESVSDRSGFSQYSDSEGDEVHSDVKDTCLLTQVSATWYRAPELLSGSRQYGAGVDVRAAGCIFSELLLRSRFYRSELVKRRSLRSALVSILDDRRYVRMVMSNKSEDIERLTCSKSFRYQELYILSLEMSHAFRKRKNLNPTQQQTA</sequence>
<dbReference type="GO" id="GO:0005737">
    <property type="term" value="C:cytoplasm"/>
    <property type="evidence" value="ECO:0007669"/>
    <property type="project" value="TreeGrafter"/>
</dbReference>
<dbReference type="AlphaFoldDB" id="A0A6D2I326"/>
<dbReference type="GO" id="GO:0045944">
    <property type="term" value="P:positive regulation of transcription by RNA polymerase II"/>
    <property type="evidence" value="ECO:0007669"/>
    <property type="project" value="TreeGrafter"/>
</dbReference>
<dbReference type="GO" id="GO:0008353">
    <property type="term" value="F:RNA polymerase II CTD heptapeptide repeat kinase activity"/>
    <property type="evidence" value="ECO:0007669"/>
    <property type="project" value="UniProtKB-EC"/>
</dbReference>
<name>A0A6D2I326_9BRAS</name>
<dbReference type="GO" id="GO:0070985">
    <property type="term" value="C:transcription factor TFIIK complex"/>
    <property type="evidence" value="ECO:0007669"/>
    <property type="project" value="TreeGrafter"/>
</dbReference>
<dbReference type="GO" id="GO:0005524">
    <property type="term" value="F:ATP binding"/>
    <property type="evidence" value="ECO:0007669"/>
    <property type="project" value="UniProtKB-KW"/>
</dbReference>
<dbReference type="Proteomes" id="UP000467841">
    <property type="component" value="Unassembled WGS sequence"/>
</dbReference>
<comment type="caution">
    <text evidence="7">The sequence shown here is derived from an EMBL/GenBank/DDBJ whole genome shotgun (WGS) entry which is preliminary data.</text>
</comment>
<keyword evidence="5" id="KW-0418">Kinase</keyword>
<dbReference type="EC" id="2.7.11.23" evidence="1"/>
<gene>
    <name evidence="7" type="ORF">MERR_LOCUS9989</name>
</gene>
<dbReference type="SUPFAM" id="SSF56112">
    <property type="entry name" value="Protein kinase-like (PK-like)"/>
    <property type="match status" value="1"/>
</dbReference>
<dbReference type="GO" id="GO:0004693">
    <property type="term" value="F:cyclin-dependent protein serine/threonine kinase activity"/>
    <property type="evidence" value="ECO:0007669"/>
    <property type="project" value="TreeGrafter"/>
</dbReference>
<dbReference type="PANTHER" id="PTHR24056">
    <property type="entry name" value="CELL DIVISION PROTEIN KINASE"/>
    <property type="match status" value="1"/>
</dbReference>
<evidence type="ECO:0000256" key="6">
    <source>
        <dbReference type="ARBA" id="ARBA00022840"/>
    </source>
</evidence>
<evidence type="ECO:0000256" key="3">
    <source>
        <dbReference type="ARBA" id="ARBA00022679"/>
    </source>
</evidence>
<dbReference type="PANTHER" id="PTHR24056:SF0">
    <property type="entry name" value="CYCLIN-DEPENDENT KINASE 7"/>
    <property type="match status" value="1"/>
</dbReference>
<keyword evidence="4" id="KW-0547">Nucleotide-binding</keyword>
<evidence type="ECO:0000256" key="1">
    <source>
        <dbReference type="ARBA" id="ARBA00012409"/>
    </source>
</evidence>
<evidence type="ECO:0000313" key="7">
    <source>
        <dbReference type="EMBL" id="CAA7022754.1"/>
    </source>
</evidence>
<organism evidence="7 8">
    <name type="scientific">Microthlaspi erraticum</name>
    <dbReference type="NCBI Taxonomy" id="1685480"/>
    <lineage>
        <taxon>Eukaryota</taxon>
        <taxon>Viridiplantae</taxon>
        <taxon>Streptophyta</taxon>
        <taxon>Embryophyta</taxon>
        <taxon>Tracheophyta</taxon>
        <taxon>Spermatophyta</taxon>
        <taxon>Magnoliopsida</taxon>
        <taxon>eudicotyledons</taxon>
        <taxon>Gunneridae</taxon>
        <taxon>Pentapetalae</taxon>
        <taxon>rosids</taxon>
        <taxon>malvids</taxon>
        <taxon>Brassicales</taxon>
        <taxon>Brassicaceae</taxon>
        <taxon>Coluteocarpeae</taxon>
        <taxon>Microthlaspi</taxon>
    </lineage>
</organism>
<dbReference type="InterPro" id="IPR050108">
    <property type="entry name" value="CDK"/>
</dbReference>